<gene>
    <name evidence="6" type="ORF">GCM10009682_12310</name>
</gene>
<evidence type="ECO:0000259" key="5">
    <source>
        <dbReference type="Pfam" id="PF00933"/>
    </source>
</evidence>
<evidence type="ECO:0000256" key="2">
    <source>
        <dbReference type="ARBA" id="ARBA00022801"/>
    </source>
</evidence>
<evidence type="ECO:0000256" key="1">
    <source>
        <dbReference type="ARBA" id="ARBA00005336"/>
    </source>
</evidence>
<dbReference type="InterPro" id="IPR050226">
    <property type="entry name" value="NagZ_Beta-hexosaminidase"/>
</dbReference>
<keyword evidence="3" id="KW-0326">Glycosidase</keyword>
<sequence length="544" mass="55026">MRNAGWNRIVAAGVVAALLGAAAACSSRPTSTSSPIVSAVPTSADADTLARLVADLTDEQLVGAVLMPSVNLDDPADVTAALVRDYHVGGVILMGRGGDVAAVRVLTGKLHEAADTPGELPLLIGIDQEYGFVTRLTAGITQLPSAMAFGAAARPELTESAWRAVGGELLELGINVDFAPDADVLGSAANAVIGSRSYGSDPKAVAAQVAAVTRGLQGAGVAASVKHFPGHGRTAVDSHKNLPVLKQSRADLGAADLPPFQAGIDAGSWLVMSGHLDVRAIDPGVPASFSSKVLVDLLRKQLGFTGAVVTDALNMAPAQRWAPGEAAVRALLAGNDLLLMPPDLGAAQRGLLDALHSGRQLRERLVEAVTRALTVRARVRPAGRDGLDTVGSSPNAALAAQVAAAGITILKGACEQPLVRGAVRVTAADGRADKAAALVAALGRTGVEATVGKVADKPDKKVTVVHLVGWGDGPADLNRRAAVTVAMDSPFILARATSPVRVATYSSTLAALEALAAVLAGRAPAPGRSPVSVAGLPATACGPQ</sequence>
<accession>A0ABN2LKI5</accession>
<dbReference type="SUPFAM" id="SSF51445">
    <property type="entry name" value="(Trans)glycosidases"/>
    <property type="match status" value="1"/>
</dbReference>
<protein>
    <submittedName>
        <fullName evidence="6">Glycoside hydrolase family 3 protein</fullName>
    </submittedName>
</protein>
<comment type="caution">
    <text evidence="6">The sequence shown here is derived from an EMBL/GenBank/DDBJ whole genome shotgun (WGS) entry which is preliminary data.</text>
</comment>
<feature type="chain" id="PRO_5047513399" evidence="4">
    <location>
        <begin position="24"/>
        <end position="544"/>
    </location>
</feature>
<organism evidence="6 7">
    <name type="scientific">Luedemannella flava</name>
    <dbReference type="NCBI Taxonomy" id="349316"/>
    <lineage>
        <taxon>Bacteria</taxon>
        <taxon>Bacillati</taxon>
        <taxon>Actinomycetota</taxon>
        <taxon>Actinomycetes</taxon>
        <taxon>Micromonosporales</taxon>
        <taxon>Micromonosporaceae</taxon>
        <taxon>Luedemannella</taxon>
    </lineage>
</organism>
<reference evidence="6 7" key="1">
    <citation type="journal article" date="2019" name="Int. J. Syst. Evol. Microbiol.">
        <title>The Global Catalogue of Microorganisms (GCM) 10K type strain sequencing project: providing services to taxonomists for standard genome sequencing and annotation.</title>
        <authorList>
            <consortium name="The Broad Institute Genomics Platform"/>
            <consortium name="The Broad Institute Genome Sequencing Center for Infectious Disease"/>
            <person name="Wu L."/>
            <person name="Ma J."/>
        </authorList>
    </citation>
    <scope>NUCLEOTIDE SEQUENCE [LARGE SCALE GENOMIC DNA]</scope>
    <source>
        <strain evidence="6 7">JCM 13250</strain>
    </source>
</reference>
<dbReference type="Gene3D" id="3.20.20.300">
    <property type="entry name" value="Glycoside hydrolase, family 3, N-terminal domain"/>
    <property type="match status" value="1"/>
</dbReference>
<dbReference type="Pfam" id="PF00933">
    <property type="entry name" value="Glyco_hydro_3"/>
    <property type="match status" value="1"/>
</dbReference>
<dbReference type="InterPro" id="IPR017853">
    <property type="entry name" value="GH"/>
</dbReference>
<dbReference type="GO" id="GO:0016787">
    <property type="term" value="F:hydrolase activity"/>
    <property type="evidence" value="ECO:0007669"/>
    <property type="project" value="UniProtKB-KW"/>
</dbReference>
<dbReference type="InterPro" id="IPR036962">
    <property type="entry name" value="Glyco_hydro_3_N_sf"/>
</dbReference>
<dbReference type="RefSeq" id="WP_425560364.1">
    <property type="nucleotide sequence ID" value="NZ_BAAALT010000029.1"/>
</dbReference>
<keyword evidence="7" id="KW-1185">Reference proteome</keyword>
<dbReference type="EMBL" id="BAAALT010000029">
    <property type="protein sequence ID" value="GAA1791825.1"/>
    <property type="molecule type" value="Genomic_DNA"/>
</dbReference>
<evidence type="ECO:0000313" key="6">
    <source>
        <dbReference type="EMBL" id="GAA1791825.1"/>
    </source>
</evidence>
<proteinExistence type="inferred from homology"/>
<dbReference type="InterPro" id="IPR001764">
    <property type="entry name" value="Glyco_hydro_3_N"/>
</dbReference>
<evidence type="ECO:0000256" key="4">
    <source>
        <dbReference type="SAM" id="SignalP"/>
    </source>
</evidence>
<dbReference type="PANTHER" id="PTHR30480">
    <property type="entry name" value="BETA-HEXOSAMINIDASE-RELATED"/>
    <property type="match status" value="1"/>
</dbReference>
<keyword evidence="2 6" id="KW-0378">Hydrolase</keyword>
<dbReference type="Proteomes" id="UP001500218">
    <property type="component" value="Unassembled WGS sequence"/>
</dbReference>
<comment type="similarity">
    <text evidence="1">Belongs to the glycosyl hydrolase 3 family.</text>
</comment>
<name>A0ABN2LKI5_9ACTN</name>
<evidence type="ECO:0000313" key="7">
    <source>
        <dbReference type="Proteomes" id="UP001500218"/>
    </source>
</evidence>
<feature type="domain" description="Glycoside hydrolase family 3 N-terminal" evidence="5">
    <location>
        <begin position="63"/>
        <end position="375"/>
    </location>
</feature>
<keyword evidence="4" id="KW-0732">Signal</keyword>
<dbReference type="PANTHER" id="PTHR30480:SF16">
    <property type="entry name" value="GLYCOSIDE HYDROLASE FAMILY 3 DOMAIN PROTEIN"/>
    <property type="match status" value="1"/>
</dbReference>
<feature type="signal peptide" evidence="4">
    <location>
        <begin position="1"/>
        <end position="23"/>
    </location>
</feature>
<dbReference type="PROSITE" id="PS51257">
    <property type="entry name" value="PROKAR_LIPOPROTEIN"/>
    <property type="match status" value="1"/>
</dbReference>
<evidence type="ECO:0000256" key="3">
    <source>
        <dbReference type="ARBA" id="ARBA00023295"/>
    </source>
</evidence>